<comment type="similarity">
    <text evidence="1">Belongs to the SurE nucleotidase family.</text>
</comment>
<feature type="domain" description="Survival protein SurE-like phosphatase/nucleotidase" evidence="5">
    <location>
        <begin position="19"/>
        <end position="219"/>
    </location>
</feature>
<dbReference type="GO" id="GO:0008252">
    <property type="term" value="F:nucleotidase activity"/>
    <property type="evidence" value="ECO:0007669"/>
    <property type="project" value="InterPro"/>
</dbReference>
<evidence type="ECO:0000313" key="7">
    <source>
        <dbReference type="Proteomes" id="UP000027002"/>
    </source>
</evidence>
<proteinExistence type="inferred from homology"/>
<dbReference type="InterPro" id="IPR036523">
    <property type="entry name" value="SurE-like_sf"/>
</dbReference>
<dbReference type="InterPro" id="IPR030048">
    <property type="entry name" value="SurE"/>
</dbReference>
<dbReference type="Proteomes" id="UP000027002">
    <property type="component" value="Chromosome 5"/>
</dbReference>
<evidence type="ECO:0000256" key="3">
    <source>
        <dbReference type="ARBA" id="ARBA00022801"/>
    </source>
</evidence>
<feature type="chain" id="PRO_5034111201" description="Survival protein SurE-like phosphatase/nucleotidase domain-containing protein" evidence="4">
    <location>
        <begin position="20"/>
        <end position="298"/>
    </location>
</feature>
<dbReference type="GeneID" id="66067753"/>
<evidence type="ECO:0000256" key="4">
    <source>
        <dbReference type="SAM" id="SignalP"/>
    </source>
</evidence>
<dbReference type="Pfam" id="PF01975">
    <property type="entry name" value="SurE"/>
    <property type="match status" value="1"/>
</dbReference>
<reference evidence="6" key="1">
    <citation type="submission" date="2020-03" db="EMBL/GenBank/DDBJ databases">
        <title>A mixture of massive structural variations and highly conserved coding sequences in Ustilaginoidea virens genome.</title>
        <authorList>
            <person name="Zhang K."/>
            <person name="Zhao Z."/>
            <person name="Zhang Z."/>
            <person name="Li Y."/>
            <person name="Hsiang T."/>
            <person name="Sun W."/>
        </authorList>
    </citation>
    <scope>NUCLEOTIDE SEQUENCE</scope>
    <source>
        <strain evidence="6">UV-8b</strain>
    </source>
</reference>
<name>A0A8E5HW58_USTVR</name>
<dbReference type="EMBL" id="CP072757">
    <property type="protein sequence ID" value="QUC22735.1"/>
    <property type="molecule type" value="Genomic_DNA"/>
</dbReference>
<evidence type="ECO:0000256" key="1">
    <source>
        <dbReference type="ARBA" id="ARBA00011062"/>
    </source>
</evidence>
<gene>
    <name evidence="6" type="ORF">UV8b_06976</name>
</gene>
<keyword evidence="7" id="KW-1185">Reference proteome</keyword>
<dbReference type="RefSeq" id="XP_043000408.1">
    <property type="nucleotide sequence ID" value="XM_043144473.1"/>
</dbReference>
<keyword evidence="2" id="KW-0479">Metal-binding</keyword>
<feature type="signal peptide" evidence="4">
    <location>
        <begin position="1"/>
        <end position="19"/>
    </location>
</feature>
<keyword evidence="4" id="KW-0732">Signal</keyword>
<dbReference type="InterPro" id="IPR002828">
    <property type="entry name" value="SurE-like_Pase/nucleotidase"/>
</dbReference>
<dbReference type="OrthoDB" id="4018688at2759"/>
<evidence type="ECO:0000259" key="5">
    <source>
        <dbReference type="Pfam" id="PF01975"/>
    </source>
</evidence>
<accession>A0A8E5HW58</accession>
<dbReference type="AlphaFoldDB" id="A0A8E5HW58"/>
<evidence type="ECO:0000256" key="2">
    <source>
        <dbReference type="ARBA" id="ARBA00022723"/>
    </source>
</evidence>
<dbReference type="KEGG" id="uvi:66067753"/>
<keyword evidence="3" id="KW-0378">Hydrolase</keyword>
<protein>
    <recommendedName>
        <fullName evidence="5">Survival protein SurE-like phosphatase/nucleotidase domain-containing protein</fullName>
    </recommendedName>
</protein>
<sequence>MRLLVRAVVAAGLVAGARILQTNEEGWAEQNVRLFNDALRAAGHDVVLSCPAYNSSNHGMSDKEPRPSQAPCHYNSCPESFAGTGANASRPDLNWVSSYAVTAARHGIERTGPRLWGGAPPDLVVVGPGVGPSTALGNRRSSAVGAACYAARRAKVPAVLFAGANRRGHPWNEPPALDSAVFARVAANVTQALVDAGPPPLLPRGVYLNVNMPRVAAGGCARADDVRFYLTRTGSGFASARDVAWCRGTRLPTEIWIQNQIPCAVSLTVVDALDLSTAPAKKQKLVLDRLRPLLSCLP</sequence>
<dbReference type="GO" id="GO:0046872">
    <property type="term" value="F:metal ion binding"/>
    <property type="evidence" value="ECO:0007669"/>
    <property type="project" value="UniProtKB-KW"/>
</dbReference>
<dbReference type="PANTHER" id="PTHR30457">
    <property type="entry name" value="5'-NUCLEOTIDASE SURE"/>
    <property type="match status" value="1"/>
</dbReference>
<dbReference type="SUPFAM" id="SSF64167">
    <property type="entry name" value="SurE-like"/>
    <property type="match status" value="1"/>
</dbReference>
<dbReference type="Gene3D" id="3.40.1210.10">
    <property type="entry name" value="Survival protein SurE-like phosphatase/nucleotidase"/>
    <property type="match status" value="1"/>
</dbReference>
<organism evidence="6 7">
    <name type="scientific">Ustilaginoidea virens</name>
    <name type="common">Rice false smut fungus</name>
    <name type="synonym">Villosiclava virens</name>
    <dbReference type="NCBI Taxonomy" id="1159556"/>
    <lineage>
        <taxon>Eukaryota</taxon>
        <taxon>Fungi</taxon>
        <taxon>Dikarya</taxon>
        <taxon>Ascomycota</taxon>
        <taxon>Pezizomycotina</taxon>
        <taxon>Sordariomycetes</taxon>
        <taxon>Hypocreomycetidae</taxon>
        <taxon>Hypocreales</taxon>
        <taxon>Clavicipitaceae</taxon>
        <taxon>Ustilaginoidea</taxon>
    </lineage>
</organism>
<dbReference type="PANTHER" id="PTHR30457:SF0">
    <property type="entry name" value="PHOSPHATASE, PUTATIVE (AFU_ORTHOLOGUE AFUA_4G01070)-RELATED"/>
    <property type="match status" value="1"/>
</dbReference>
<evidence type="ECO:0000313" key="6">
    <source>
        <dbReference type="EMBL" id="QUC22735.1"/>
    </source>
</evidence>